<keyword evidence="2" id="KW-1185">Reference proteome</keyword>
<gene>
    <name evidence="1" type="ORF">LG651_02035</name>
</gene>
<dbReference type="EMBL" id="JAJAPX010000001">
    <property type="protein sequence ID" value="MCB4807013.1"/>
    <property type="molecule type" value="Genomic_DNA"/>
</dbReference>
<accession>A0A9X1I487</accession>
<organism evidence="1 2">
    <name type="scientific">Neotamlana sargassicola</name>
    <dbReference type="NCBI Taxonomy" id="2883125"/>
    <lineage>
        <taxon>Bacteria</taxon>
        <taxon>Pseudomonadati</taxon>
        <taxon>Bacteroidota</taxon>
        <taxon>Flavobacteriia</taxon>
        <taxon>Flavobacteriales</taxon>
        <taxon>Flavobacteriaceae</taxon>
        <taxon>Neotamlana</taxon>
    </lineage>
</organism>
<dbReference type="AlphaFoldDB" id="A0A9X1I487"/>
<proteinExistence type="predicted"/>
<reference evidence="1" key="1">
    <citation type="submission" date="2021-10" db="EMBL/GenBank/DDBJ databases">
        <title>Tamlana sargassums sp. nov., and Tamlana laminarinivorans sp. nov., two new bacteria isolated from the brown alga.</title>
        <authorList>
            <person name="Li J."/>
        </authorList>
    </citation>
    <scope>NUCLEOTIDE SEQUENCE</scope>
    <source>
        <strain evidence="1">62-3</strain>
    </source>
</reference>
<dbReference type="RefSeq" id="WP_226694491.1">
    <property type="nucleotide sequence ID" value="NZ_JAJAPX010000001.1"/>
</dbReference>
<dbReference type="Proteomes" id="UP001139286">
    <property type="component" value="Unassembled WGS sequence"/>
</dbReference>
<sequence>MEIDIKYSYDIKALTFCKYVLTAPNKQINLSFPQILELRRNINELTQFSSLERIVNNENFVLLFVADKQHLLYLEIPELLHLKEELELFFHAPASILV</sequence>
<evidence type="ECO:0000313" key="1">
    <source>
        <dbReference type="EMBL" id="MCB4807013.1"/>
    </source>
</evidence>
<name>A0A9X1I487_9FLAO</name>
<protein>
    <submittedName>
        <fullName evidence="1">Uncharacterized protein</fullName>
    </submittedName>
</protein>
<comment type="caution">
    <text evidence="1">The sequence shown here is derived from an EMBL/GenBank/DDBJ whole genome shotgun (WGS) entry which is preliminary data.</text>
</comment>
<evidence type="ECO:0000313" key="2">
    <source>
        <dbReference type="Proteomes" id="UP001139286"/>
    </source>
</evidence>